<dbReference type="Proteomes" id="UP001064087">
    <property type="component" value="Chromosome"/>
</dbReference>
<keyword evidence="5 14" id="KW-0808">Transferase</keyword>
<dbReference type="Gene3D" id="3.30.70.560">
    <property type="entry name" value="7,8-Dihydro-6-hydroxymethylpterin-pyrophosphokinase HPPK"/>
    <property type="match status" value="1"/>
</dbReference>
<evidence type="ECO:0000256" key="10">
    <source>
        <dbReference type="ARBA" id="ARBA00029409"/>
    </source>
</evidence>
<evidence type="ECO:0000256" key="11">
    <source>
        <dbReference type="ARBA" id="ARBA00029766"/>
    </source>
</evidence>
<dbReference type="PANTHER" id="PTHR43071">
    <property type="entry name" value="2-AMINO-4-HYDROXY-6-HYDROXYMETHYLDIHYDROPTERIDINE PYROPHOSPHOKINASE"/>
    <property type="match status" value="1"/>
</dbReference>
<evidence type="ECO:0000256" key="5">
    <source>
        <dbReference type="ARBA" id="ARBA00022679"/>
    </source>
</evidence>
<dbReference type="GO" id="GO:0003848">
    <property type="term" value="F:2-amino-4-hydroxy-6-hydroxymethyldihydropteridine diphosphokinase activity"/>
    <property type="evidence" value="ECO:0007669"/>
    <property type="project" value="UniProtKB-EC"/>
</dbReference>
<name>A0ABY6DG53_9RHOB</name>
<proteinExistence type="inferred from homology"/>
<accession>A0ABY6DG53</accession>
<comment type="similarity">
    <text evidence="2">Belongs to the HPPK family.</text>
</comment>
<evidence type="ECO:0000256" key="6">
    <source>
        <dbReference type="ARBA" id="ARBA00022741"/>
    </source>
</evidence>
<keyword evidence="7" id="KW-0418">Kinase</keyword>
<comment type="pathway">
    <text evidence="1">Cofactor biosynthesis; tetrahydrofolate biosynthesis; 2-amino-4-hydroxy-6-hydroxymethyl-7,8-dihydropteridine diphosphate from 7,8-dihydroneopterin triphosphate: step 4/4.</text>
</comment>
<dbReference type="InterPro" id="IPR000550">
    <property type="entry name" value="Hppk"/>
</dbReference>
<dbReference type="CDD" id="cd00483">
    <property type="entry name" value="HPPK"/>
    <property type="match status" value="1"/>
</dbReference>
<evidence type="ECO:0000256" key="7">
    <source>
        <dbReference type="ARBA" id="ARBA00022777"/>
    </source>
</evidence>
<evidence type="ECO:0000256" key="12">
    <source>
        <dbReference type="ARBA" id="ARBA00033413"/>
    </source>
</evidence>
<evidence type="ECO:0000256" key="4">
    <source>
        <dbReference type="ARBA" id="ARBA00016218"/>
    </source>
</evidence>
<evidence type="ECO:0000256" key="2">
    <source>
        <dbReference type="ARBA" id="ARBA00005810"/>
    </source>
</evidence>
<keyword evidence="9" id="KW-0289">Folate biosynthesis</keyword>
<dbReference type="EMBL" id="CP106738">
    <property type="protein sequence ID" value="UXX84495.1"/>
    <property type="molecule type" value="Genomic_DNA"/>
</dbReference>
<dbReference type="RefSeq" id="WP_263048731.1">
    <property type="nucleotide sequence ID" value="NZ_CP106738.1"/>
</dbReference>
<reference evidence="14" key="1">
    <citation type="submission" date="2022-10" db="EMBL/GenBank/DDBJ databases">
        <title>Roseovarius pelagicus sp. nov., isolated from Arctic seawater.</title>
        <authorList>
            <person name="Hong Y.W."/>
            <person name="Hwang C.Y."/>
        </authorList>
    </citation>
    <scope>NUCLEOTIDE SEQUENCE</scope>
    <source>
        <strain evidence="14">HL-MP18</strain>
    </source>
</reference>
<dbReference type="InterPro" id="IPR035907">
    <property type="entry name" value="Hppk_sf"/>
</dbReference>
<dbReference type="SUPFAM" id="SSF55083">
    <property type="entry name" value="6-hydroxymethyl-7,8-dihydropterin pyrophosphokinase, HPPK"/>
    <property type="match status" value="1"/>
</dbReference>
<evidence type="ECO:0000256" key="1">
    <source>
        <dbReference type="ARBA" id="ARBA00005051"/>
    </source>
</evidence>
<comment type="function">
    <text evidence="10">Catalyzes the transfer of pyrophosphate from adenosine triphosphate (ATP) to 6-hydroxymethyl-7,8-dihydropterin, an enzymatic step in folate biosynthesis pathway.</text>
</comment>
<keyword evidence="6" id="KW-0547">Nucleotide-binding</keyword>
<keyword evidence="15" id="KW-1185">Reference proteome</keyword>
<evidence type="ECO:0000256" key="8">
    <source>
        <dbReference type="ARBA" id="ARBA00022840"/>
    </source>
</evidence>
<gene>
    <name evidence="14" type="primary">folK</name>
    <name evidence="14" type="ORF">N7U68_07605</name>
</gene>
<evidence type="ECO:0000313" key="14">
    <source>
        <dbReference type="EMBL" id="UXX84495.1"/>
    </source>
</evidence>
<evidence type="ECO:0000256" key="9">
    <source>
        <dbReference type="ARBA" id="ARBA00022909"/>
    </source>
</evidence>
<dbReference type="EC" id="2.7.6.3" evidence="3"/>
<organism evidence="14 15">
    <name type="scientific">Roseovarius pelagicus</name>
    <dbReference type="NCBI Taxonomy" id="2980108"/>
    <lineage>
        <taxon>Bacteria</taxon>
        <taxon>Pseudomonadati</taxon>
        <taxon>Pseudomonadota</taxon>
        <taxon>Alphaproteobacteria</taxon>
        <taxon>Rhodobacterales</taxon>
        <taxon>Roseobacteraceae</taxon>
        <taxon>Roseovarius</taxon>
    </lineage>
</organism>
<feature type="domain" description="7,8-dihydro-6-hydroxymethylpterin-pyrophosphokinase" evidence="13">
    <location>
        <begin position="9"/>
        <end position="159"/>
    </location>
</feature>
<evidence type="ECO:0000313" key="15">
    <source>
        <dbReference type="Proteomes" id="UP001064087"/>
    </source>
</evidence>
<dbReference type="Pfam" id="PF01288">
    <property type="entry name" value="HPPK"/>
    <property type="match status" value="1"/>
</dbReference>
<keyword evidence="8" id="KW-0067">ATP-binding</keyword>
<sequence length="203" mass="21953">MGLGSGFLIALGGNLPSSAGPPEQTLRDALAIFGKWGCSVVCVSEFYQTPCFPQGAGPDYVNAAARIDYDGTPSELLAVLHRVEAEFGRERVQRWGRRTLDLDLIAVGDLVLPDALIFAHWHDLPPEDQICATPDQLIVPHPRLQDRAFVLVPLADIAPDWCHPVLRRTVSEMLNALPAQARSEVVALGSGRDPTLVNPDSSA</sequence>
<evidence type="ECO:0000259" key="13">
    <source>
        <dbReference type="Pfam" id="PF01288"/>
    </source>
</evidence>
<evidence type="ECO:0000256" key="3">
    <source>
        <dbReference type="ARBA" id="ARBA00013253"/>
    </source>
</evidence>
<dbReference type="PANTHER" id="PTHR43071:SF1">
    <property type="entry name" value="2-AMINO-4-HYDROXY-6-HYDROXYMETHYLDIHYDROPTERIDINE PYROPHOSPHOKINASE"/>
    <property type="match status" value="1"/>
</dbReference>
<dbReference type="NCBIfam" id="TIGR01498">
    <property type="entry name" value="folK"/>
    <property type="match status" value="1"/>
</dbReference>
<protein>
    <recommendedName>
        <fullName evidence="4">2-amino-4-hydroxy-6-hydroxymethyldihydropteridine pyrophosphokinase</fullName>
        <ecNumber evidence="3">2.7.6.3</ecNumber>
    </recommendedName>
    <alternativeName>
        <fullName evidence="11">6-hydroxymethyl-7,8-dihydropterin pyrophosphokinase</fullName>
    </alternativeName>
    <alternativeName>
        <fullName evidence="12">7,8-dihydro-6-hydroxymethylpterin-pyrophosphokinase</fullName>
    </alternativeName>
</protein>